<proteinExistence type="predicted"/>
<dbReference type="Proteomes" id="UP000808337">
    <property type="component" value="Unassembled WGS sequence"/>
</dbReference>
<dbReference type="GO" id="GO:0009055">
    <property type="term" value="F:electron transfer activity"/>
    <property type="evidence" value="ECO:0007669"/>
    <property type="project" value="InterPro"/>
</dbReference>
<keyword evidence="4" id="KW-0560">Oxidoreductase</keyword>
<evidence type="ECO:0000313" key="9">
    <source>
        <dbReference type="Proteomes" id="UP000808337"/>
    </source>
</evidence>
<dbReference type="Pfam" id="PF03150">
    <property type="entry name" value="CCP_MauG"/>
    <property type="match status" value="1"/>
</dbReference>
<protein>
    <recommendedName>
        <fullName evidence="7">Cytochrome c domain-containing protein</fullName>
    </recommendedName>
</protein>
<dbReference type="GO" id="GO:0030313">
    <property type="term" value="C:cell envelope"/>
    <property type="evidence" value="ECO:0007669"/>
    <property type="project" value="UniProtKB-SubCell"/>
</dbReference>
<dbReference type="GO" id="GO:0020037">
    <property type="term" value="F:heme binding"/>
    <property type="evidence" value="ECO:0007669"/>
    <property type="project" value="InterPro"/>
</dbReference>
<dbReference type="PANTHER" id="PTHR30600">
    <property type="entry name" value="CYTOCHROME C PEROXIDASE-RELATED"/>
    <property type="match status" value="1"/>
</dbReference>
<sequence>MKRFVTFILLLVAFIYFVACTHDPVLDVDNQLIKLLNENALNGTYEHYIMPESDDFSNLPNQDIKNPITSTKVQLGKLLFFETGIGLQPKYPVSKQAYSCATCHIPSRGFTAGRFQGIADGAIGFGDHGEGRNINPLYTGAEVDAQGARPLAVINTTYITNALWAGTFGSYGVNAGTESVWHQDTLVEINFQGLQGLEANNARALTVHRQVINKDVTDSLGYTAMFDDAFPDIPVSERYSRMTGAFAIAAYFRTILTNQAPFQKWLKGDLSAMNEQQKEGAILFFGKAGCVRCHNSPSLNSMPHTFFSVGVKNESETGNKVFRTDRTDKRNLGRGGFTGVRDDIHKFKVPQLYNLKNFGFYFHGASKTSIRDVVEYFNAGVPENKEISPAELSPYFQPLHLTATEVDNLVEFLDNGLFDPDLERYAPTSVMSGNCFPNNDHQSQIDLGCN</sequence>
<dbReference type="GO" id="GO:0046872">
    <property type="term" value="F:metal ion binding"/>
    <property type="evidence" value="ECO:0007669"/>
    <property type="project" value="UniProtKB-KW"/>
</dbReference>
<evidence type="ECO:0000256" key="5">
    <source>
        <dbReference type="ARBA" id="ARBA00023004"/>
    </source>
</evidence>
<keyword evidence="5 6" id="KW-0408">Iron</keyword>
<evidence type="ECO:0000256" key="4">
    <source>
        <dbReference type="ARBA" id="ARBA00023002"/>
    </source>
</evidence>
<reference evidence="8 9" key="1">
    <citation type="submission" date="2020-10" db="EMBL/GenBank/DDBJ databases">
        <title>Connecting structure to function with the recovery of over 1000 high-quality activated sludge metagenome-assembled genomes encoding full-length rRNA genes using long-read sequencing.</title>
        <authorList>
            <person name="Singleton C.M."/>
            <person name="Petriglieri F."/>
            <person name="Kristensen J.M."/>
            <person name="Kirkegaard R.H."/>
            <person name="Michaelsen T.Y."/>
            <person name="Andersen M.H."/>
            <person name="Karst S.M."/>
            <person name="Dueholm M.S."/>
            <person name="Nielsen P.H."/>
            <person name="Albertsen M."/>
        </authorList>
    </citation>
    <scope>NUCLEOTIDE SEQUENCE [LARGE SCALE GENOMIC DNA]</scope>
    <source>
        <strain evidence="8">Ribe_18-Q3-R11-54_MAXAC.273</strain>
    </source>
</reference>
<keyword evidence="2 6" id="KW-0349">Heme</keyword>
<dbReference type="AlphaFoldDB" id="A0A9D7XPQ4"/>
<keyword evidence="3 6" id="KW-0479">Metal-binding</keyword>
<dbReference type="InterPro" id="IPR009056">
    <property type="entry name" value="Cyt_c-like_dom"/>
</dbReference>
<comment type="subcellular location">
    <subcellularLocation>
        <location evidence="1">Cell envelope</location>
    </subcellularLocation>
</comment>
<evidence type="ECO:0000256" key="2">
    <source>
        <dbReference type="ARBA" id="ARBA00022617"/>
    </source>
</evidence>
<comment type="caution">
    <text evidence="8">The sequence shown here is derived from an EMBL/GenBank/DDBJ whole genome shotgun (WGS) entry which is preliminary data.</text>
</comment>
<dbReference type="InterPro" id="IPR051395">
    <property type="entry name" value="Cytochrome_c_Peroxidase/MauG"/>
</dbReference>
<dbReference type="PROSITE" id="PS51007">
    <property type="entry name" value="CYTC"/>
    <property type="match status" value="1"/>
</dbReference>
<evidence type="ECO:0000256" key="6">
    <source>
        <dbReference type="PROSITE-ProRule" id="PRU00433"/>
    </source>
</evidence>
<dbReference type="EMBL" id="JADKGY010000006">
    <property type="protein sequence ID" value="MBK9982256.1"/>
    <property type="molecule type" value="Genomic_DNA"/>
</dbReference>
<organism evidence="8 9">
    <name type="scientific">Candidatus Opimibacter skivensis</name>
    <dbReference type="NCBI Taxonomy" id="2982028"/>
    <lineage>
        <taxon>Bacteria</taxon>
        <taxon>Pseudomonadati</taxon>
        <taxon>Bacteroidota</taxon>
        <taxon>Saprospiria</taxon>
        <taxon>Saprospirales</taxon>
        <taxon>Saprospiraceae</taxon>
        <taxon>Candidatus Opimibacter</taxon>
    </lineage>
</organism>
<evidence type="ECO:0000256" key="1">
    <source>
        <dbReference type="ARBA" id="ARBA00004196"/>
    </source>
</evidence>
<evidence type="ECO:0000313" key="8">
    <source>
        <dbReference type="EMBL" id="MBK9982256.1"/>
    </source>
</evidence>
<dbReference type="GO" id="GO:0004130">
    <property type="term" value="F:cytochrome-c peroxidase activity"/>
    <property type="evidence" value="ECO:0007669"/>
    <property type="project" value="TreeGrafter"/>
</dbReference>
<dbReference type="InterPro" id="IPR004852">
    <property type="entry name" value="Di-haem_cyt_c_peroxidsae"/>
</dbReference>
<dbReference type="Gene3D" id="1.10.760.10">
    <property type="entry name" value="Cytochrome c-like domain"/>
    <property type="match status" value="2"/>
</dbReference>
<feature type="domain" description="Cytochrome c" evidence="7">
    <location>
        <begin position="71"/>
        <end position="227"/>
    </location>
</feature>
<accession>A0A9D7XPQ4</accession>
<evidence type="ECO:0000259" key="7">
    <source>
        <dbReference type="PROSITE" id="PS51007"/>
    </source>
</evidence>
<dbReference type="SUPFAM" id="SSF46626">
    <property type="entry name" value="Cytochrome c"/>
    <property type="match status" value="2"/>
</dbReference>
<name>A0A9D7XPQ4_9BACT</name>
<evidence type="ECO:0000256" key="3">
    <source>
        <dbReference type="ARBA" id="ARBA00022723"/>
    </source>
</evidence>
<gene>
    <name evidence="8" type="ORF">IPP15_07510</name>
</gene>
<dbReference type="InterPro" id="IPR036909">
    <property type="entry name" value="Cyt_c-like_dom_sf"/>
</dbReference>